<dbReference type="EMBL" id="KD274524">
    <property type="protein sequence ID" value="EMS46428.1"/>
    <property type="molecule type" value="Genomic_DNA"/>
</dbReference>
<accession>M7Y8S6</accession>
<reference evidence="2" key="1">
    <citation type="journal article" date="2013" name="Nature">
        <title>Draft genome of the wheat A-genome progenitor Triticum urartu.</title>
        <authorList>
            <person name="Ling H.Q."/>
            <person name="Zhao S."/>
            <person name="Liu D."/>
            <person name="Wang J."/>
            <person name="Sun H."/>
            <person name="Zhang C."/>
            <person name="Fan H."/>
            <person name="Li D."/>
            <person name="Dong L."/>
            <person name="Tao Y."/>
            <person name="Gao C."/>
            <person name="Wu H."/>
            <person name="Li Y."/>
            <person name="Cui Y."/>
            <person name="Guo X."/>
            <person name="Zheng S."/>
            <person name="Wang B."/>
            <person name="Yu K."/>
            <person name="Liang Q."/>
            <person name="Yang W."/>
            <person name="Lou X."/>
            <person name="Chen J."/>
            <person name="Feng M."/>
            <person name="Jian J."/>
            <person name="Zhang X."/>
            <person name="Luo G."/>
            <person name="Jiang Y."/>
            <person name="Liu J."/>
            <person name="Wang Z."/>
            <person name="Sha Y."/>
            <person name="Zhang B."/>
            <person name="Wu H."/>
            <person name="Tang D."/>
            <person name="Shen Q."/>
            <person name="Xue P."/>
            <person name="Zou S."/>
            <person name="Wang X."/>
            <person name="Liu X."/>
            <person name="Wang F."/>
            <person name="Yang Y."/>
            <person name="An X."/>
            <person name="Dong Z."/>
            <person name="Zhang K."/>
            <person name="Zhang X."/>
            <person name="Luo M.C."/>
            <person name="Dvorak J."/>
            <person name="Tong Y."/>
            <person name="Wang J."/>
            <person name="Yang H."/>
            <person name="Li Z."/>
            <person name="Wang D."/>
            <person name="Zhang A."/>
            <person name="Wang J."/>
        </authorList>
    </citation>
    <scope>NUCLEOTIDE SEQUENCE</scope>
</reference>
<protein>
    <submittedName>
        <fullName evidence="2">Uncharacterized protein</fullName>
    </submittedName>
</protein>
<feature type="region of interest" description="Disordered" evidence="1">
    <location>
        <begin position="46"/>
        <end position="97"/>
    </location>
</feature>
<feature type="compositionally biased region" description="Basic and acidic residues" evidence="1">
    <location>
        <begin position="68"/>
        <end position="80"/>
    </location>
</feature>
<evidence type="ECO:0000313" key="2">
    <source>
        <dbReference type="EMBL" id="EMS46428.1"/>
    </source>
</evidence>
<sequence length="97" mass="10408">MAAATGIDVDPMVLVRAKYNAVGLVAGEFYNSPQPHVEKVRHGIRTAGFASDESKRSSNRGKGWRTPLQRDERSGDERRCASVSSTSKDAGAGFVLA</sequence>
<evidence type="ECO:0000256" key="1">
    <source>
        <dbReference type="SAM" id="MobiDB-lite"/>
    </source>
</evidence>
<proteinExistence type="predicted"/>
<dbReference type="AlphaFoldDB" id="M7Y8S6"/>
<gene>
    <name evidence="2" type="ORF">TRIUR3_01276</name>
</gene>
<organism evidence="2">
    <name type="scientific">Triticum urartu</name>
    <name type="common">Red wild einkorn</name>
    <name type="synonym">Crithodium urartu</name>
    <dbReference type="NCBI Taxonomy" id="4572"/>
    <lineage>
        <taxon>Eukaryota</taxon>
        <taxon>Viridiplantae</taxon>
        <taxon>Streptophyta</taxon>
        <taxon>Embryophyta</taxon>
        <taxon>Tracheophyta</taxon>
        <taxon>Spermatophyta</taxon>
        <taxon>Magnoliopsida</taxon>
        <taxon>Liliopsida</taxon>
        <taxon>Poales</taxon>
        <taxon>Poaceae</taxon>
        <taxon>BOP clade</taxon>
        <taxon>Pooideae</taxon>
        <taxon>Triticodae</taxon>
        <taxon>Triticeae</taxon>
        <taxon>Triticinae</taxon>
        <taxon>Triticum</taxon>
    </lineage>
</organism>
<name>M7Y8S6_TRIUA</name>